<dbReference type="OrthoDB" id="9765580at2"/>
<dbReference type="AlphaFoldDB" id="A0A174M8N8"/>
<dbReference type="RefSeq" id="WP_055243962.1">
    <property type="nucleotide sequence ID" value="NZ_CABIWA010000001.1"/>
</dbReference>
<organism evidence="2 3">
    <name type="scientific">Anaerotruncus colihominis</name>
    <dbReference type="NCBI Taxonomy" id="169435"/>
    <lineage>
        <taxon>Bacteria</taxon>
        <taxon>Bacillati</taxon>
        <taxon>Bacillota</taxon>
        <taxon>Clostridia</taxon>
        <taxon>Eubacteriales</taxon>
        <taxon>Oscillospiraceae</taxon>
        <taxon>Anaerotruncus</taxon>
    </lineage>
</organism>
<dbReference type="Gene3D" id="3.40.630.30">
    <property type="match status" value="1"/>
</dbReference>
<protein>
    <submittedName>
        <fullName evidence="2">Uncharacterized conserved protein</fullName>
    </submittedName>
</protein>
<dbReference type="PANTHER" id="PTHR41373">
    <property type="entry name" value="DUF2156 DOMAIN-CONTAINING PROTEIN"/>
    <property type="match status" value="1"/>
</dbReference>
<name>A0A174M8N8_9FIRM</name>
<dbReference type="InterPro" id="IPR016732">
    <property type="entry name" value="UCP018688"/>
</dbReference>
<feature type="domain" description="Phosphatidylglycerol lysyltransferase C-terminal" evidence="1">
    <location>
        <begin position="25"/>
        <end position="296"/>
    </location>
</feature>
<gene>
    <name evidence="2" type="ORF">ERS852551_00472</name>
</gene>
<dbReference type="PIRSF" id="PIRSF018688">
    <property type="entry name" value="UCP018688"/>
    <property type="match status" value="1"/>
</dbReference>
<dbReference type="EMBL" id="CZBE01000002">
    <property type="protein sequence ID" value="CUP32753.1"/>
    <property type="molecule type" value="Genomic_DNA"/>
</dbReference>
<evidence type="ECO:0000313" key="3">
    <source>
        <dbReference type="Proteomes" id="UP000095765"/>
    </source>
</evidence>
<proteinExistence type="predicted"/>
<evidence type="ECO:0000313" key="2">
    <source>
        <dbReference type="EMBL" id="CUP32753.1"/>
    </source>
</evidence>
<dbReference type="InterPro" id="IPR024320">
    <property type="entry name" value="LPG_synthase_C"/>
</dbReference>
<reference evidence="2 3" key="1">
    <citation type="submission" date="2015-09" db="EMBL/GenBank/DDBJ databases">
        <authorList>
            <consortium name="Pathogen Informatics"/>
        </authorList>
    </citation>
    <scope>NUCLEOTIDE SEQUENCE [LARGE SCALE GENOMIC DNA]</scope>
    <source>
        <strain evidence="2 3">2789STDY5834939</strain>
    </source>
</reference>
<dbReference type="InterPro" id="IPR016181">
    <property type="entry name" value="Acyl_CoA_acyltransferase"/>
</dbReference>
<dbReference type="PANTHER" id="PTHR41373:SF1">
    <property type="entry name" value="PHOSPHATIDYLGLYCEROL LYSYLTRANSFERASE C-TERMINAL DOMAIN-CONTAINING PROTEIN"/>
    <property type="match status" value="1"/>
</dbReference>
<dbReference type="Pfam" id="PF09924">
    <property type="entry name" value="LPG_synthase_C"/>
    <property type="match status" value="1"/>
</dbReference>
<evidence type="ECO:0000259" key="1">
    <source>
        <dbReference type="Pfam" id="PF09924"/>
    </source>
</evidence>
<dbReference type="SUPFAM" id="SSF55729">
    <property type="entry name" value="Acyl-CoA N-acyltransferases (Nat)"/>
    <property type="match status" value="2"/>
</dbReference>
<dbReference type="Proteomes" id="UP000095765">
    <property type="component" value="Unassembled WGS sequence"/>
</dbReference>
<sequence>MVLDFKPIELSDKAWIDPLLRMGNFRGSEYTFSNNFIYRKLYHIEVARMNDYYLVRSGRDGQPRSYLFPSGSGDVKPVIDALSTDAALRGEPLVMSGVTKESVAALETLFPGRFTFEETRDHFDYIYESEKLITLSGKKLHSKRNFINRFQAEHEGGWSFEAITPENIAECWSMNTRWCEQNGCGEDPSLMEELCAVRNCFENFSALGLRGGLLRVDGHVVAYTMGLPLNSDTFIVHIEKAFSDVAGAYPMINREFAAHNCADFKYVNREDDVGDEGLRRAKLSYKPAILLEKFIVTEQ</sequence>
<accession>A0A174M8N8</accession>